<feature type="transmembrane region" description="Helical" evidence="1">
    <location>
        <begin position="53"/>
        <end position="78"/>
    </location>
</feature>
<reference evidence="3 4" key="1">
    <citation type="journal article" date="2016" name="Nat. Commun.">
        <title>Thousands of microbial genomes shed light on interconnected biogeochemical processes in an aquifer system.</title>
        <authorList>
            <person name="Anantharaman K."/>
            <person name="Brown C.T."/>
            <person name="Hug L.A."/>
            <person name="Sharon I."/>
            <person name="Castelle C.J."/>
            <person name="Probst A.J."/>
            <person name="Thomas B.C."/>
            <person name="Singh A."/>
            <person name="Wilkins M.J."/>
            <person name="Karaoz U."/>
            <person name="Brodie E.L."/>
            <person name="Williams K.H."/>
            <person name="Hubbard S.S."/>
            <person name="Banfield J.F."/>
        </authorList>
    </citation>
    <scope>NUCLEOTIDE SEQUENCE [LARGE SCALE GENOMIC DNA]</scope>
</reference>
<sequence length="134" mass="14139">MKKILAVTLAISAVGFLFPYAVNAAGLVPCGGPGQSQCQFCHLFILFDNIVDFVLFTLVPPIAVLMLVIGGAMLFFAAGNPGKLTEAKSIFSSVIIGLILVYGAWVIAGLFFATIGVSDWTGLESGWFTFNCAP</sequence>
<keyword evidence="1" id="KW-0472">Membrane</keyword>
<feature type="chain" id="PRO_5009584221" evidence="2">
    <location>
        <begin position="25"/>
        <end position="134"/>
    </location>
</feature>
<keyword evidence="2" id="KW-0732">Signal</keyword>
<feature type="signal peptide" evidence="2">
    <location>
        <begin position="1"/>
        <end position="24"/>
    </location>
</feature>
<gene>
    <name evidence="3" type="ORF">A3D59_02875</name>
</gene>
<keyword evidence="1" id="KW-1133">Transmembrane helix</keyword>
<dbReference type="EMBL" id="MHTX01000002">
    <property type="protein sequence ID" value="OHA69040.1"/>
    <property type="molecule type" value="Genomic_DNA"/>
</dbReference>
<comment type="caution">
    <text evidence="3">The sequence shown here is derived from an EMBL/GenBank/DDBJ whole genome shotgun (WGS) entry which is preliminary data.</text>
</comment>
<protein>
    <submittedName>
        <fullName evidence="3">Uncharacterized protein</fullName>
    </submittedName>
</protein>
<evidence type="ECO:0000256" key="1">
    <source>
        <dbReference type="SAM" id="Phobius"/>
    </source>
</evidence>
<proteinExistence type="predicted"/>
<dbReference type="AlphaFoldDB" id="A0A1G2R876"/>
<dbReference type="Pfam" id="PF18895">
    <property type="entry name" value="T4SS_pilin"/>
    <property type="match status" value="1"/>
</dbReference>
<feature type="transmembrane region" description="Helical" evidence="1">
    <location>
        <begin position="90"/>
        <end position="115"/>
    </location>
</feature>
<name>A0A1G2R876_9BACT</name>
<evidence type="ECO:0000256" key="2">
    <source>
        <dbReference type="SAM" id="SignalP"/>
    </source>
</evidence>
<evidence type="ECO:0000313" key="4">
    <source>
        <dbReference type="Proteomes" id="UP000179258"/>
    </source>
</evidence>
<evidence type="ECO:0000313" key="3">
    <source>
        <dbReference type="EMBL" id="OHA69040.1"/>
    </source>
</evidence>
<organism evidence="3 4">
    <name type="scientific">Candidatus Wildermuthbacteria bacterium RIFCSPHIGHO2_02_FULL_47_17</name>
    <dbReference type="NCBI Taxonomy" id="1802452"/>
    <lineage>
        <taxon>Bacteria</taxon>
        <taxon>Candidatus Wildermuthiibacteriota</taxon>
    </lineage>
</organism>
<accession>A0A1G2R876</accession>
<keyword evidence="1" id="KW-0812">Transmembrane</keyword>
<dbReference type="InterPro" id="IPR043993">
    <property type="entry name" value="T4SS_pilin"/>
</dbReference>
<dbReference type="Proteomes" id="UP000179258">
    <property type="component" value="Unassembled WGS sequence"/>
</dbReference>